<dbReference type="AlphaFoldDB" id="A0A939GMN3"/>
<dbReference type="RefSeq" id="WP_207366774.1">
    <property type="nucleotide sequence ID" value="NZ_JAFMYV010000013.1"/>
</dbReference>
<reference evidence="1" key="1">
    <citation type="submission" date="2021-03" db="EMBL/GenBank/DDBJ databases">
        <title>Fibrella sp. HMF5335 genome sequencing and assembly.</title>
        <authorList>
            <person name="Kang H."/>
            <person name="Kim H."/>
            <person name="Bae S."/>
            <person name="Joh K."/>
        </authorList>
    </citation>
    <scope>NUCLEOTIDE SEQUENCE</scope>
    <source>
        <strain evidence="1">HMF5335</strain>
    </source>
</reference>
<gene>
    <name evidence="1" type="ORF">J2I47_22000</name>
</gene>
<dbReference type="Proteomes" id="UP000664034">
    <property type="component" value="Unassembled WGS sequence"/>
</dbReference>
<accession>A0A939GMN3</accession>
<dbReference type="EMBL" id="JAFMYV010000013">
    <property type="protein sequence ID" value="MBO0939242.1"/>
    <property type="molecule type" value="Genomic_DNA"/>
</dbReference>
<name>A0A939GMN3_9BACT</name>
<proteinExistence type="predicted"/>
<organism evidence="1 2">
    <name type="scientific">Fibrella rubiginis</name>
    <dbReference type="NCBI Taxonomy" id="2817060"/>
    <lineage>
        <taxon>Bacteria</taxon>
        <taxon>Pseudomonadati</taxon>
        <taxon>Bacteroidota</taxon>
        <taxon>Cytophagia</taxon>
        <taxon>Cytophagales</taxon>
        <taxon>Spirosomataceae</taxon>
        <taxon>Fibrella</taxon>
    </lineage>
</organism>
<keyword evidence="2" id="KW-1185">Reference proteome</keyword>
<comment type="caution">
    <text evidence="1">The sequence shown here is derived from an EMBL/GenBank/DDBJ whole genome shotgun (WGS) entry which is preliminary data.</text>
</comment>
<sequence length="139" mass="16579">MKFNVLKSKKLLQRAVNLPNRIIDDEDFSHSEVMDRQLAEGQYERKRVSLLYEVQELMLETRSFIKAVYGIDSEYFRWIHKIGFTSENKGFVMNTFNVNHNKYWQEGKREIISLLSNIVSEEEAKAEQEIHNKKDVPYF</sequence>
<protein>
    <submittedName>
        <fullName evidence="1">Uncharacterized protein</fullName>
    </submittedName>
</protein>
<evidence type="ECO:0000313" key="1">
    <source>
        <dbReference type="EMBL" id="MBO0939242.1"/>
    </source>
</evidence>
<evidence type="ECO:0000313" key="2">
    <source>
        <dbReference type="Proteomes" id="UP000664034"/>
    </source>
</evidence>